<comment type="caution">
    <text evidence="1">The sequence shown here is derived from an EMBL/GenBank/DDBJ whole genome shotgun (WGS) entry which is preliminary data.</text>
</comment>
<proteinExistence type="predicted"/>
<evidence type="ECO:0000313" key="2">
    <source>
        <dbReference type="Proteomes" id="UP000546213"/>
    </source>
</evidence>
<organism evidence="1 2">
    <name type="scientific">Fusarium pseudocircinatum</name>
    <dbReference type="NCBI Taxonomy" id="56676"/>
    <lineage>
        <taxon>Eukaryota</taxon>
        <taxon>Fungi</taxon>
        <taxon>Dikarya</taxon>
        <taxon>Ascomycota</taxon>
        <taxon>Pezizomycotina</taxon>
        <taxon>Sordariomycetes</taxon>
        <taxon>Hypocreomycetidae</taxon>
        <taxon>Hypocreales</taxon>
        <taxon>Nectriaceae</taxon>
        <taxon>Fusarium</taxon>
        <taxon>Fusarium fujikuroi species complex</taxon>
    </lineage>
</organism>
<protein>
    <submittedName>
        <fullName evidence="1">Telomere-associated helicase</fullName>
    </submittedName>
</protein>
<keyword evidence="2" id="KW-1185">Reference proteome</keyword>
<sequence>MPLDDQGKIFLPRRTCHWRIHEQSNRHRVTLTCWDDKEELVGDTRNYIHNRATCTEYEEDEYFDKTAEGVWTDEDTDIENTDAEDDTDDDNYSVLGHEDYYEDSNEASDAMQTSNNSTVHLDLAAVEVGEDDASAQACYCDELLQYTYMVSGAQSALEEMMSLRSYGWVMAHSDPLIFLLRWSDDSQTVFHGDILQVTMSGFRRLPRYFIDKAESLCDDMMFGWKPAIGLSNVKDDMTNMSCGFSFTKPVQRAAVASIEMALGIAKQSIHT</sequence>
<evidence type="ECO:0000313" key="1">
    <source>
        <dbReference type="EMBL" id="KAF5576110.1"/>
    </source>
</evidence>
<dbReference type="OrthoDB" id="4845846at2759"/>
<dbReference type="Proteomes" id="UP000546213">
    <property type="component" value="Unassembled WGS sequence"/>
</dbReference>
<dbReference type="AlphaFoldDB" id="A0A8H5KQD1"/>
<reference evidence="1 2" key="1">
    <citation type="submission" date="2020-05" db="EMBL/GenBank/DDBJ databases">
        <title>Identification and distribution of gene clusters putatively required for synthesis of sphingolipid metabolism inhibitors in phylogenetically diverse species of the filamentous fungus Fusarium.</title>
        <authorList>
            <person name="Kim H.-S."/>
            <person name="Busman M."/>
            <person name="Brown D.W."/>
            <person name="Divon H."/>
            <person name="Uhlig S."/>
            <person name="Proctor R.H."/>
        </authorList>
    </citation>
    <scope>NUCLEOTIDE SEQUENCE [LARGE SCALE GENOMIC DNA]</scope>
    <source>
        <strain evidence="1 2">NRRL 36939</strain>
    </source>
</reference>
<name>A0A8H5KQD1_9HYPO</name>
<dbReference type="EMBL" id="JAAOAS010000441">
    <property type="protein sequence ID" value="KAF5576110.1"/>
    <property type="molecule type" value="Genomic_DNA"/>
</dbReference>
<accession>A0A8H5KQD1</accession>
<gene>
    <name evidence="1" type="ORF">FPCIR_12790</name>
</gene>